<evidence type="ECO:0000313" key="6">
    <source>
        <dbReference type="EMBL" id="VDO12023.1"/>
    </source>
</evidence>
<evidence type="ECO:0000313" key="7">
    <source>
        <dbReference type="Proteomes" id="UP000278807"/>
    </source>
</evidence>
<evidence type="ECO:0000256" key="2">
    <source>
        <dbReference type="ARBA" id="ARBA00022801"/>
    </source>
</evidence>
<keyword evidence="7" id="KW-1185">Reference proteome</keyword>
<reference evidence="8" key="1">
    <citation type="submission" date="2017-02" db="UniProtKB">
        <authorList>
            <consortium name="WormBaseParasite"/>
        </authorList>
    </citation>
    <scope>IDENTIFICATION</scope>
</reference>
<dbReference type="GO" id="GO:0046856">
    <property type="term" value="P:phosphatidylinositol dephosphorylation"/>
    <property type="evidence" value="ECO:0007669"/>
    <property type="project" value="InterPro"/>
</dbReference>
<dbReference type="AlphaFoldDB" id="A0A0R3TW25"/>
<feature type="compositionally biased region" description="Polar residues" evidence="4">
    <location>
        <begin position="178"/>
        <end position="191"/>
    </location>
</feature>
<dbReference type="Proteomes" id="UP000278807">
    <property type="component" value="Unassembled WGS sequence"/>
</dbReference>
<evidence type="ECO:0000256" key="1">
    <source>
        <dbReference type="ARBA" id="ARBA00004308"/>
    </source>
</evidence>
<feature type="domain" description="SAC" evidence="5">
    <location>
        <begin position="203"/>
        <end position="593"/>
    </location>
</feature>
<dbReference type="GO" id="GO:0012505">
    <property type="term" value="C:endomembrane system"/>
    <property type="evidence" value="ECO:0007669"/>
    <property type="project" value="UniProtKB-SubCell"/>
</dbReference>
<feature type="region of interest" description="Disordered" evidence="4">
    <location>
        <begin position="951"/>
        <end position="987"/>
    </location>
</feature>
<evidence type="ECO:0000313" key="8">
    <source>
        <dbReference type="WBParaSite" id="HNAJ_0001204801-mRNA-1"/>
    </source>
</evidence>
<reference evidence="6 7" key="2">
    <citation type="submission" date="2018-11" db="EMBL/GenBank/DDBJ databases">
        <authorList>
            <consortium name="Pathogen Informatics"/>
        </authorList>
    </citation>
    <scope>NUCLEOTIDE SEQUENCE [LARGE SCALE GENOMIC DNA]</scope>
</reference>
<organism evidence="8">
    <name type="scientific">Rodentolepis nana</name>
    <name type="common">Dwarf tapeworm</name>
    <name type="synonym">Hymenolepis nana</name>
    <dbReference type="NCBI Taxonomy" id="102285"/>
    <lineage>
        <taxon>Eukaryota</taxon>
        <taxon>Metazoa</taxon>
        <taxon>Spiralia</taxon>
        <taxon>Lophotrochozoa</taxon>
        <taxon>Platyhelminthes</taxon>
        <taxon>Cestoda</taxon>
        <taxon>Eucestoda</taxon>
        <taxon>Cyclophyllidea</taxon>
        <taxon>Hymenolepididae</taxon>
        <taxon>Rodentolepis</taxon>
    </lineage>
</organism>
<dbReference type="PANTHER" id="PTHR45738:SF5">
    <property type="entry name" value="POLYPHOSPHOINOSITIDE PHOSPHATASE"/>
    <property type="match status" value="1"/>
</dbReference>
<evidence type="ECO:0000256" key="3">
    <source>
        <dbReference type="ARBA" id="ARBA00023136"/>
    </source>
</evidence>
<name>A0A0R3TW25_RODNA</name>
<dbReference type="Pfam" id="PF02383">
    <property type="entry name" value="Syja_N"/>
    <property type="match status" value="1"/>
</dbReference>
<dbReference type="PROSITE" id="PS50275">
    <property type="entry name" value="SAC"/>
    <property type="match status" value="1"/>
</dbReference>
<comment type="subcellular location">
    <subcellularLocation>
        <location evidence="1">Endomembrane system</location>
    </subcellularLocation>
</comment>
<keyword evidence="2" id="KW-0378">Hydrolase</keyword>
<dbReference type="EMBL" id="UZAE01013981">
    <property type="protein sequence ID" value="VDO12023.1"/>
    <property type="molecule type" value="Genomic_DNA"/>
</dbReference>
<accession>A0A0R3TW25</accession>
<gene>
    <name evidence="6" type="ORF">HNAJ_LOCUS12037</name>
</gene>
<dbReference type="InterPro" id="IPR043573">
    <property type="entry name" value="Fig4-like"/>
</dbReference>
<dbReference type="GO" id="GO:0043813">
    <property type="term" value="F:phosphatidylinositol-3,5-bisphosphate 5-phosphatase activity"/>
    <property type="evidence" value="ECO:0007669"/>
    <property type="project" value="InterPro"/>
</dbReference>
<dbReference type="OrthoDB" id="405996at2759"/>
<dbReference type="InterPro" id="IPR002013">
    <property type="entry name" value="SAC_dom"/>
</dbReference>
<sequence>MEIRPFINWMQRFTIYETSECIFIVGSDATEKLFRIMSISHNPDDGYNEPTFSDETDYDITWRLKISTDSRIYSETELTLFLQSIKSGSPVNRDPSCGTDESDPSLLIANSPSQVSVGTHRTLNKSLNGVALLGFIRFLFGYYLIVVTQSREVARIGEHRIYKIEDTKMLYIPRDAPVSSTTNDESGNDRSMQSDESKYLKMFQGVELNRDFYFSYTYDLSKSLQSNMEPLGLMGTPLGPFDKPMAFRSIPDPRFLWNYPLIPPKFHPTSEGISNWFVGLMHGFVRQASIVSCGMSVSIILLARRSRFFAGTRFLKRGVNIDGNVANEVETEQIVCDIAQPTLSQMRVSSVVQHRGSVPLFWSQDTAKLMVGKPPLTITWEDPYYEAFGKHFADLIERHGVPVIVLNLMKQEEKRPFEKLLTVGFLEGIKHLNQYASKLDSAVSPLEDQKNFRPISYVAVDMARIKRSTNSLALDHLLEVADESIHATGIFFSAGLKAVSDTFSREEYIERTRQVMDIDICPRQHGVVRTNCVDCLDRTNTAQFVLGHVSIAYQLHAIGLLADTKLTFDSKVSIVLRDLYGEHGDTLALQYGGSGVVHNIETYQNPSTSRVNSRDIIQTLSRYYSNNFIDFEKQLSTDLFLRIFRPGAGPQDGEWGPDPRIIAATSSVRAGLAFLLTSDPAFEAHMHWLLAWASIPPYREPLDAWFSRKDFEDRQRAMRGWDSSMSPRATVLEEDTTADHQSKSFKLIELREDDPGGDWYSELYRPYDWTHFYNLKYHQLPPVLPSVSEGDTSHTRRASVNIPLATSRRQCRPHLPSRFSSMVLASVDENEENSTYHSSVSSNPKLYRDANEVDNQLTTTASNLEKEDSCTNCAISVPEVPSILTRIFQHRAESASATSKFSRSEASFTSTAGGSINASTLFGQSDSSNSPLLVRFSQIRLSDLANRFEIKGKEEPSRSQESLSDDFKEDKETVPSHGSRKSPSPCGLIRYELSSPNAPVKFRKPSRCDMEKYKKYASIPVISAYTPLSEILTVDPSSMEIYKDTIKLSQMGAFSIPSESLQVYQKIADVKSLYA</sequence>
<proteinExistence type="predicted"/>
<dbReference type="PANTHER" id="PTHR45738">
    <property type="entry name" value="POLYPHOSPHOINOSITIDE PHOSPHATASE"/>
    <property type="match status" value="1"/>
</dbReference>
<feature type="compositionally biased region" description="Basic and acidic residues" evidence="4">
    <location>
        <begin position="965"/>
        <end position="974"/>
    </location>
</feature>
<dbReference type="STRING" id="102285.A0A0R3TW25"/>
<evidence type="ECO:0000256" key="4">
    <source>
        <dbReference type="SAM" id="MobiDB-lite"/>
    </source>
</evidence>
<keyword evidence="3" id="KW-0472">Membrane</keyword>
<protein>
    <submittedName>
        <fullName evidence="8">SAC domain-containing protein</fullName>
    </submittedName>
</protein>
<dbReference type="WBParaSite" id="HNAJ_0001204801-mRNA-1">
    <property type="protein sequence ID" value="HNAJ_0001204801-mRNA-1"/>
    <property type="gene ID" value="HNAJ_0001204801"/>
</dbReference>
<evidence type="ECO:0000259" key="5">
    <source>
        <dbReference type="PROSITE" id="PS50275"/>
    </source>
</evidence>
<feature type="region of interest" description="Disordered" evidence="4">
    <location>
        <begin position="175"/>
        <end position="195"/>
    </location>
</feature>